<keyword evidence="4 6" id="KW-0472">Membrane</keyword>
<feature type="region of interest" description="Disordered" evidence="5">
    <location>
        <begin position="313"/>
        <end position="338"/>
    </location>
</feature>
<dbReference type="PhylomeDB" id="S8B020"/>
<evidence type="ECO:0000256" key="2">
    <source>
        <dbReference type="ARBA" id="ARBA00022692"/>
    </source>
</evidence>
<dbReference type="GO" id="GO:0031505">
    <property type="term" value="P:fungal-type cell wall organization"/>
    <property type="evidence" value="ECO:0007669"/>
    <property type="project" value="TreeGrafter"/>
</dbReference>
<dbReference type="InterPro" id="IPR009571">
    <property type="entry name" value="SUR7/Rim9-like_fungi"/>
</dbReference>
<feature type="transmembrane region" description="Helical" evidence="6">
    <location>
        <begin position="225"/>
        <end position="256"/>
    </location>
</feature>
<evidence type="ECO:0008006" key="9">
    <source>
        <dbReference type="Google" id="ProtNLM"/>
    </source>
</evidence>
<dbReference type="AlphaFoldDB" id="S8B020"/>
<protein>
    <recommendedName>
        <fullName evidence="9">Actin cortical patch SUR7/pH-response regulator PalI</fullName>
    </recommendedName>
</protein>
<evidence type="ECO:0000256" key="3">
    <source>
        <dbReference type="ARBA" id="ARBA00022989"/>
    </source>
</evidence>
<dbReference type="InterPro" id="IPR052413">
    <property type="entry name" value="SUR7_domain"/>
</dbReference>
<feature type="compositionally biased region" description="Polar residues" evidence="5">
    <location>
        <begin position="323"/>
        <end position="332"/>
    </location>
</feature>
<reference evidence="7 8" key="1">
    <citation type="journal article" date="2013" name="PLoS ONE">
        <title>Genomic and secretomic analyses reveal unique features of the lignocellulolytic enzyme system of Penicillium decumbens.</title>
        <authorList>
            <person name="Liu G."/>
            <person name="Zhang L."/>
            <person name="Wei X."/>
            <person name="Zou G."/>
            <person name="Qin Y."/>
            <person name="Ma L."/>
            <person name="Li J."/>
            <person name="Zheng H."/>
            <person name="Wang S."/>
            <person name="Wang C."/>
            <person name="Xun L."/>
            <person name="Zhao G.-P."/>
            <person name="Zhou Z."/>
            <person name="Qu Y."/>
        </authorList>
    </citation>
    <scope>NUCLEOTIDE SEQUENCE [LARGE SCALE GENOMIC DNA]</scope>
    <source>
        <strain evidence="8">114-2 / CGMCC 5302</strain>
    </source>
</reference>
<evidence type="ECO:0000313" key="8">
    <source>
        <dbReference type="Proteomes" id="UP000019376"/>
    </source>
</evidence>
<sequence>MAVATGAAGNSPRSLPVFQRAESDLPQARRRPFTVHWHRALRSLLHVVALVFIILVMIGNVANKPVLRSTYFLYLDLSNVIPLSVPNAVLINSIAQSIGLHDFYTVGLWGYCEGYNSQGFTECSDPKALYAFNPVKILLSELLAGASIALPSEISGPLDLAKVASHWMFGLFMASAVLNFIMIFLSPLAVSSRPPQAIKYLKDHESASSVQLPHRRQRFVWLRSFPFVILSFFTALVTVVAAVIATVMFNIFANVFSNADPNLNIRAHVGIQMMSFVWVGTGFSLIAFILQLGSCCAACCGGRRVQKRLRAQGINTHEKRSPSSDPETSEASQVGAKD</sequence>
<feature type="transmembrane region" description="Helical" evidence="6">
    <location>
        <begin position="276"/>
        <end position="300"/>
    </location>
</feature>
<organism evidence="7 8">
    <name type="scientific">Penicillium oxalicum (strain 114-2 / CGMCC 5302)</name>
    <name type="common">Penicillium decumbens</name>
    <dbReference type="NCBI Taxonomy" id="933388"/>
    <lineage>
        <taxon>Eukaryota</taxon>
        <taxon>Fungi</taxon>
        <taxon>Dikarya</taxon>
        <taxon>Ascomycota</taxon>
        <taxon>Pezizomycotina</taxon>
        <taxon>Eurotiomycetes</taxon>
        <taxon>Eurotiomycetidae</taxon>
        <taxon>Eurotiales</taxon>
        <taxon>Aspergillaceae</taxon>
        <taxon>Penicillium</taxon>
    </lineage>
</organism>
<comment type="subcellular location">
    <subcellularLocation>
        <location evidence="1">Membrane</location>
        <topology evidence="1">Multi-pass membrane protein</topology>
    </subcellularLocation>
</comment>
<name>S8B020_PENO1</name>
<evidence type="ECO:0000256" key="6">
    <source>
        <dbReference type="SAM" id="Phobius"/>
    </source>
</evidence>
<keyword evidence="3 6" id="KW-1133">Transmembrane helix</keyword>
<dbReference type="Proteomes" id="UP000019376">
    <property type="component" value="Unassembled WGS sequence"/>
</dbReference>
<dbReference type="OrthoDB" id="2327445at2759"/>
<dbReference type="PANTHER" id="PTHR28019">
    <property type="entry name" value="CELL MEMBRANE PROTEIN YLR413W-RELATED"/>
    <property type="match status" value="1"/>
</dbReference>
<accession>S8B020</accession>
<dbReference type="PANTHER" id="PTHR28019:SF2">
    <property type="entry name" value="CELL MEMBRANE PROTEIN YLR413W-RELATED"/>
    <property type="match status" value="1"/>
</dbReference>
<evidence type="ECO:0000256" key="1">
    <source>
        <dbReference type="ARBA" id="ARBA00004141"/>
    </source>
</evidence>
<dbReference type="InterPro" id="IPR017974">
    <property type="entry name" value="Claudin_CS"/>
</dbReference>
<evidence type="ECO:0000256" key="4">
    <source>
        <dbReference type="ARBA" id="ARBA00023136"/>
    </source>
</evidence>
<dbReference type="eggNOG" id="ENOG502QRB5">
    <property type="taxonomic scope" value="Eukaryota"/>
</dbReference>
<dbReference type="HOGENOM" id="CLU_034574_0_1_1"/>
<gene>
    <name evidence="7" type="ORF">PDE_07032</name>
</gene>
<dbReference type="EMBL" id="KB644414">
    <property type="protein sequence ID" value="EPS32073.1"/>
    <property type="molecule type" value="Genomic_DNA"/>
</dbReference>
<dbReference type="GO" id="GO:0005886">
    <property type="term" value="C:plasma membrane"/>
    <property type="evidence" value="ECO:0007669"/>
    <property type="project" value="InterPro"/>
</dbReference>
<dbReference type="GO" id="GO:0051285">
    <property type="term" value="C:cell cortex of cell tip"/>
    <property type="evidence" value="ECO:0007669"/>
    <property type="project" value="TreeGrafter"/>
</dbReference>
<proteinExistence type="predicted"/>
<dbReference type="STRING" id="933388.S8B020"/>
<feature type="transmembrane region" description="Helical" evidence="6">
    <location>
        <begin position="167"/>
        <end position="190"/>
    </location>
</feature>
<dbReference type="PROSITE" id="PS01346">
    <property type="entry name" value="CLAUDIN"/>
    <property type="match status" value="1"/>
</dbReference>
<feature type="transmembrane region" description="Helical" evidence="6">
    <location>
        <begin position="40"/>
        <end position="62"/>
    </location>
</feature>
<evidence type="ECO:0000313" key="7">
    <source>
        <dbReference type="EMBL" id="EPS32073.1"/>
    </source>
</evidence>
<keyword evidence="8" id="KW-1185">Reference proteome</keyword>
<keyword evidence="2 6" id="KW-0812">Transmembrane</keyword>
<dbReference type="Pfam" id="PF06687">
    <property type="entry name" value="SUR7"/>
    <property type="match status" value="1"/>
</dbReference>
<evidence type="ECO:0000256" key="5">
    <source>
        <dbReference type="SAM" id="MobiDB-lite"/>
    </source>
</evidence>